<dbReference type="Pfam" id="PF00582">
    <property type="entry name" value="Usp"/>
    <property type="match status" value="1"/>
</dbReference>
<dbReference type="InterPro" id="IPR006016">
    <property type="entry name" value="UspA"/>
</dbReference>
<sequence length="137" mass="14849">MTSKILLPIDHTDDRSWKKALPFALEQAKFYGAELHAVSVIPEIILLPNLPANYGAGAKDHVSGAVKAILEAGGASDVPVHIEEGSVYREILKLAHKEGFDHIIMSSAKGDFPNFEIGPNLARVVRNAHCTVTVVRD</sequence>
<keyword evidence="4" id="KW-1185">Reference proteome</keyword>
<dbReference type="OrthoDB" id="9792500at2"/>
<name>A0A2R8AM40_9RHOB</name>
<evidence type="ECO:0000259" key="2">
    <source>
        <dbReference type="Pfam" id="PF00582"/>
    </source>
</evidence>
<evidence type="ECO:0000256" key="1">
    <source>
        <dbReference type="ARBA" id="ARBA00008791"/>
    </source>
</evidence>
<gene>
    <name evidence="3" type="primary">uspF_3</name>
    <name evidence="3" type="ORF">ALP8811_02135</name>
</gene>
<protein>
    <submittedName>
        <fullName evidence="3">Universal stress protein F</fullName>
    </submittedName>
</protein>
<evidence type="ECO:0000313" key="3">
    <source>
        <dbReference type="EMBL" id="SPF77112.1"/>
    </source>
</evidence>
<proteinExistence type="inferred from homology"/>
<dbReference type="Proteomes" id="UP000244911">
    <property type="component" value="Unassembled WGS sequence"/>
</dbReference>
<dbReference type="InterPro" id="IPR014729">
    <property type="entry name" value="Rossmann-like_a/b/a_fold"/>
</dbReference>
<dbReference type="AlphaFoldDB" id="A0A2R8AM40"/>
<dbReference type="RefSeq" id="WP_108857067.1">
    <property type="nucleotide sequence ID" value="NZ_OMOI01000001.1"/>
</dbReference>
<organism evidence="3 4">
    <name type="scientific">Aliiroseovarius pelagivivens</name>
    <dbReference type="NCBI Taxonomy" id="1639690"/>
    <lineage>
        <taxon>Bacteria</taxon>
        <taxon>Pseudomonadati</taxon>
        <taxon>Pseudomonadota</taxon>
        <taxon>Alphaproteobacteria</taxon>
        <taxon>Rhodobacterales</taxon>
        <taxon>Paracoccaceae</taxon>
        <taxon>Aliiroseovarius</taxon>
    </lineage>
</organism>
<dbReference type="SUPFAM" id="SSF52402">
    <property type="entry name" value="Adenine nucleotide alpha hydrolases-like"/>
    <property type="match status" value="1"/>
</dbReference>
<dbReference type="CDD" id="cd00293">
    <property type="entry name" value="USP-like"/>
    <property type="match status" value="1"/>
</dbReference>
<accession>A0A2R8AM40</accession>
<dbReference type="EMBL" id="OMOI01000001">
    <property type="protein sequence ID" value="SPF77112.1"/>
    <property type="molecule type" value="Genomic_DNA"/>
</dbReference>
<dbReference type="PANTHER" id="PTHR46268">
    <property type="entry name" value="STRESS RESPONSE PROTEIN NHAX"/>
    <property type="match status" value="1"/>
</dbReference>
<comment type="similarity">
    <text evidence="1">Belongs to the universal stress protein A family.</text>
</comment>
<dbReference type="PANTHER" id="PTHR46268:SF6">
    <property type="entry name" value="UNIVERSAL STRESS PROTEIN UP12"/>
    <property type="match status" value="1"/>
</dbReference>
<reference evidence="4" key="1">
    <citation type="submission" date="2018-03" db="EMBL/GenBank/DDBJ databases">
        <authorList>
            <person name="Rodrigo-Torres L."/>
            <person name="Arahal R. D."/>
            <person name="Lucena T."/>
        </authorList>
    </citation>
    <scope>NUCLEOTIDE SEQUENCE [LARGE SCALE GENOMIC DNA]</scope>
    <source>
        <strain evidence="4">CECT 8811</strain>
    </source>
</reference>
<dbReference type="Gene3D" id="3.40.50.620">
    <property type="entry name" value="HUPs"/>
    <property type="match status" value="1"/>
</dbReference>
<evidence type="ECO:0000313" key="4">
    <source>
        <dbReference type="Proteomes" id="UP000244911"/>
    </source>
</evidence>
<feature type="domain" description="UspA" evidence="2">
    <location>
        <begin position="1"/>
        <end position="136"/>
    </location>
</feature>